<name>A0A3E4U6G3_9FIRM</name>
<proteinExistence type="inferred from homology"/>
<dbReference type="GO" id="GO:0003677">
    <property type="term" value="F:DNA binding"/>
    <property type="evidence" value="ECO:0007669"/>
    <property type="project" value="UniProtKB-KW"/>
</dbReference>
<dbReference type="PROSITE" id="PS50931">
    <property type="entry name" value="HTH_LYSR"/>
    <property type="match status" value="1"/>
</dbReference>
<keyword evidence="4" id="KW-0804">Transcription</keyword>
<dbReference type="SUPFAM" id="SSF46785">
    <property type="entry name" value="Winged helix' DNA-binding domain"/>
    <property type="match status" value="1"/>
</dbReference>
<dbReference type="EMBL" id="QSSQ01000013">
    <property type="protein sequence ID" value="RGM03544.1"/>
    <property type="molecule type" value="Genomic_DNA"/>
</dbReference>
<evidence type="ECO:0000256" key="1">
    <source>
        <dbReference type="ARBA" id="ARBA00009437"/>
    </source>
</evidence>
<dbReference type="CDD" id="cd05466">
    <property type="entry name" value="PBP2_LTTR_substrate"/>
    <property type="match status" value="1"/>
</dbReference>
<dbReference type="Gene3D" id="1.10.10.10">
    <property type="entry name" value="Winged helix-like DNA-binding domain superfamily/Winged helix DNA-binding domain"/>
    <property type="match status" value="1"/>
</dbReference>
<dbReference type="Gene3D" id="3.40.190.290">
    <property type="match status" value="1"/>
</dbReference>
<comment type="caution">
    <text evidence="5">The sequence shown here is derived from an EMBL/GenBank/DDBJ whole genome shotgun (WGS) entry which is preliminary data.</text>
</comment>
<dbReference type="Proteomes" id="UP000261257">
    <property type="component" value="Unassembled WGS sequence"/>
</dbReference>
<sequence>MLYKFQKGGVMHLKEQLYICTIAECGNITKAAEKLFITQPALSLYINNLEKMFGVKLFDRVEKQFIPTAAGKLYVDKAKQMLSLQQEFEASLGDLKNHVDGVLHIGVQLRRAPLLLPTVMARFKMSYPNIRIDVKEGVKTDLEEFLKSNQIQLLLYNAEQPREDLINKILYVDRPLIAIPADHSLNARAVEMPGSHYRYLDLNFCQDEFFILPTARQSLRQYIDKVFLEQHFYTYNKMEIRNFETAIRLVNEGYGLAFNREQYKKSMVDLSNVKYYAFTYGKNEISRVFVGYKKHRELPKYIHYFIQLLSIRGKEIEALDSK</sequence>
<dbReference type="PANTHER" id="PTHR30126">
    <property type="entry name" value="HTH-TYPE TRANSCRIPTIONAL REGULATOR"/>
    <property type="match status" value="1"/>
</dbReference>
<dbReference type="PRINTS" id="PR00039">
    <property type="entry name" value="HTHLYSR"/>
</dbReference>
<evidence type="ECO:0000256" key="4">
    <source>
        <dbReference type="ARBA" id="ARBA00023163"/>
    </source>
</evidence>
<dbReference type="InterPro" id="IPR036390">
    <property type="entry name" value="WH_DNA-bd_sf"/>
</dbReference>
<dbReference type="FunFam" id="1.10.10.10:FF:000001">
    <property type="entry name" value="LysR family transcriptional regulator"/>
    <property type="match status" value="1"/>
</dbReference>
<evidence type="ECO:0000313" key="6">
    <source>
        <dbReference type="Proteomes" id="UP000261257"/>
    </source>
</evidence>
<comment type="similarity">
    <text evidence="1">Belongs to the LysR transcriptional regulatory family.</text>
</comment>
<keyword evidence="3" id="KW-0238">DNA-binding</keyword>
<dbReference type="InterPro" id="IPR036388">
    <property type="entry name" value="WH-like_DNA-bd_sf"/>
</dbReference>
<keyword evidence="2" id="KW-0805">Transcription regulation</keyword>
<dbReference type="Pfam" id="PF00126">
    <property type="entry name" value="HTH_1"/>
    <property type="match status" value="1"/>
</dbReference>
<accession>A0A3E4U6G3</accession>
<dbReference type="AlphaFoldDB" id="A0A3E4U6G3"/>
<evidence type="ECO:0000313" key="5">
    <source>
        <dbReference type="EMBL" id="RGM03544.1"/>
    </source>
</evidence>
<reference evidence="5 6" key="1">
    <citation type="submission" date="2018-08" db="EMBL/GenBank/DDBJ databases">
        <title>A genome reference for cultivated species of the human gut microbiota.</title>
        <authorList>
            <person name="Zou Y."/>
            <person name="Xue W."/>
            <person name="Luo G."/>
        </authorList>
    </citation>
    <scope>NUCLEOTIDE SEQUENCE [LARGE SCALE GENOMIC DNA]</scope>
    <source>
        <strain evidence="5 6">TF05-11AC</strain>
    </source>
</reference>
<protein>
    <submittedName>
        <fullName evidence="5">LysR family transcriptional regulator</fullName>
    </submittedName>
</protein>
<organism evidence="5 6">
    <name type="scientific">Hungatella hathewayi</name>
    <dbReference type="NCBI Taxonomy" id="154046"/>
    <lineage>
        <taxon>Bacteria</taxon>
        <taxon>Bacillati</taxon>
        <taxon>Bacillota</taxon>
        <taxon>Clostridia</taxon>
        <taxon>Lachnospirales</taxon>
        <taxon>Lachnospiraceae</taxon>
        <taxon>Hungatella</taxon>
    </lineage>
</organism>
<evidence type="ECO:0000256" key="2">
    <source>
        <dbReference type="ARBA" id="ARBA00023015"/>
    </source>
</evidence>
<evidence type="ECO:0000256" key="3">
    <source>
        <dbReference type="ARBA" id="ARBA00023125"/>
    </source>
</evidence>
<dbReference type="InterPro" id="IPR005119">
    <property type="entry name" value="LysR_subst-bd"/>
</dbReference>
<gene>
    <name evidence="5" type="ORF">DXC39_14500</name>
</gene>
<dbReference type="SUPFAM" id="SSF53850">
    <property type="entry name" value="Periplasmic binding protein-like II"/>
    <property type="match status" value="1"/>
</dbReference>
<dbReference type="GO" id="GO:0003700">
    <property type="term" value="F:DNA-binding transcription factor activity"/>
    <property type="evidence" value="ECO:0007669"/>
    <property type="project" value="InterPro"/>
</dbReference>
<dbReference type="Pfam" id="PF03466">
    <property type="entry name" value="LysR_substrate"/>
    <property type="match status" value="1"/>
</dbReference>
<dbReference type="InterPro" id="IPR000847">
    <property type="entry name" value="LysR_HTH_N"/>
</dbReference>